<dbReference type="PANTHER" id="PTHR41536:SF1">
    <property type="entry name" value="PKHD-TYPE HYDROXYLASE YBIX"/>
    <property type="match status" value="1"/>
</dbReference>
<dbReference type="eggNOG" id="COG3128">
    <property type="taxonomic scope" value="Bacteria"/>
</dbReference>
<dbReference type="InterPro" id="IPR006620">
    <property type="entry name" value="Pro_4_hyd_alph"/>
</dbReference>
<reference evidence="9 10" key="1">
    <citation type="submission" date="2014-04" db="EMBL/GenBank/DDBJ databases">
        <title>Marinobacterium kochiensis sp. nov., isolated from sediment sample collected from Kochi backwaters in Kerala, India.</title>
        <authorList>
            <person name="Singh A."/>
            <person name="Pinnaka A.K."/>
        </authorList>
    </citation>
    <scope>NUCLEOTIDE SEQUENCE [LARGE SCALE GENOMIC DNA]</scope>
    <source>
        <strain evidence="9 10">AK27</strain>
    </source>
</reference>
<dbReference type="InterPro" id="IPR041097">
    <property type="entry name" value="PKHD_C"/>
</dbReference>
<keyword evidence="2 7" id="KW-0479">Metal-binding</keyword>
<dbReference type="SMART" id="SM00702">
    <property type="entry name" value="P4Hc"/>
    <property type="match status" value="1"/>
</dbReference>
<dbReference type="EMBL" id="JMQN01000030">
    <property type="protein sequence ID" value="KEA63710.1"/>
    <property type="molecule type" value="Genomic_DNA"/>
</dbReference>
<dbReference type="AlphaFoldDB" id="A0A081FYV5"/>
<evidence type="ECO:0000256" key="5">
    <source>
        <dbReference type="ARBA" id="ARBA00023002"/>
    </source>
</evidence>
<dbReference type="GO" id="GO:0006974">
    <property type="term" value="P:DNA damage response"/>
    <property type="evidence" value="ECO:0007669"/>
    <property type="project" value="TreeGrafter"/>
</dbReference>
<feature type="domain" description="Fe2OG dioxygenase" evidence="8">
    <location>
        <begin position="78"/>
        <end position="178"/>
    </location>
</feature>
<protein>
    <submittedName>
        <fullName evidence="9">Iron-uptake factor PiuC</fullName>
    </submittedName>
</protein>
<dbReference type="InterPro" id="IPR023550">
    <property type="entry name" value="PKHD_hydroxylase"/>
</dbReference>
<accession>A0A081FYV5</accession>
<evidence type="ECO:0000259" key="8">
    <source>
        <dbReference type="PROSITE" id="PS51471"/>
    </source>
</evidence>
<feature type="binding site" evidence="7">
    <location>
        <position position="98"/>
    </location>
    <ligand>
        <name>Fe cation</name>
        <dbReference type="ChEBI" id="CHEBI:24875"/>
    </ligand>
</feature>
<dbReference type="GO" id="GO:0006879">
    <property type="term" value="P:intracellular iron ion homeostasis"/>
    <property type="evidence" value="ECO:0007669"/>
    <property type="project" value="TreeGrafter"/>
</dbReference>
<evidence type="ECO:0000256" key="3">
    <source>
        <dbReference type="ARBA" id="ARBA00022896"/>
    </source>
</evidence>
<evidence type="ECO:0000256" key="1">
    <source>
        <dbReference type="ARBA" id="ARBA00001961"/>
    </source>
</evidence>
<dbReference type="NCBIfam" id="NF003975">
    <property type="entry name" value="PRK05467.1-4"/>
    <property type="match status" value="1"/>
</dbReference>
<keyword evidence="6 7" id="KW-0408">Iron</keyword>
<feature type="binding site" evidence="7">
    <location>
        <position position="96"/>
    </location>
    <ligand>
        <name>Fe cation</name>
        <dbReference type="ChEBI" id="CHEBI:24875"/>
    </ligand>
</feature>
<proteinExistence type="inferred from homology"/>
<dbReference type="STRING" id="1232683.ADIMK_2166"/>
<comment type="cofactor">
    <cofactor evidence="7">
        <name>Fe(2+)</name>
        <dbReference type="ChEBI" id="CHEBI:29033"/>
    </cofactor>
    <text evidence="7">Binds 1 Fe(2+) ion per subunit.</text>
</comment>
<organism evidence="9 10">
    <name type="scientific">Marinobacterium lacunae</name>
    <dbReference type="NCBI Taxonomy" id="1232683"/>
    <lineage>
        <taxon>Bacteria</taxon>
        <taxon>Pseudomonadati</taxon>
        <taxon>Pseudomonadota</taxon>
        <taxon>Gammaproteobacteria</taxon>
        <taxon>Oceanospirillales</taxon>
        <taxon>Oceanospirillaceae</taxon>
        <taxon>Marinobacterium</taxon>
    </lineage>
</organism>
<comment type="caution">
    <text evidence="9">The sequence shown here is derived from an EMBL/GenBank/DDBJ whole genome shotgun (WGS) entry which is preliminary data.</text>
</comment>
<dbReference type="PATRIC" id="fig|1232683.4.peg.2125"/>
<comment type="cofactor">
    <cofactor evidence="1 7">
        <name>L-ascorbate</name>
        <dbReference type="ChEBI" id="CHEBI:38290"/>
    </cofactor>
</comment>
<dbReference type="InterPro" id="IPR005123">
    <property type="entry name" value="Oxoglu/Fe-dep_dioxygenase_dom"/>
</dbReference>
<keyword evidence="5 7" id="KW-0560">Oxidoreductase</keyword>
<dbReference type="GO" id="GO:0016706">
    <property type="term" value="F:2-oxoglutarate-dependent dioxygenase activity"/>
    <property type="evidence" value="ECO:0007669"/>
    <property type="project" value="UniProtKB-UniRule"/>
</dbReference>
<dbReference type="NCBIfam" id="NF003974">
    <property type="entry name" value="PRK05467.1-3"/>
    <property type="match status" value="1"/>
</dbReference>
<evidence type="ECO:0000256" key="6">
    <source>
        <dbReference type="ARBA" id="ARBA00023004"/>
    </source>
</evidence>
<dbReference type="OrthoDB" id="9812472at2"/>
<evidence type="ECO:0000256" key="7">
    <source>
        <dbReference type="HAMAP-Rule" id="MF_00657"/>
    </source>
</evidence>
<keyword evidence="4 7" id="KW-0223">Dioxygenase</keyword>
<keyword evidence="3 7" id="KW-0847">Vitamin C</keyword>
<dbReference type="Pfam" id="PF18331">
    <property type="entry name" value="PKHD_C"/>
    <property type="match status" value="1"/>
</dbReference>
<dbReference type="Proteomes" id="UP000028252">
    <property type="component" value="Unassembled WGS sequence"/>
</dbReference>
<dbReference type="RefSeq" id="WP_036187662.1">
    <property type="nucleotide sequence ID" value="NZ_JMQN01000030.1"/>
</dbReference>
<evidence type="ECO:0000313" key="9">
    <source>
        <dbReference type="EMBL" id="KEA63710.1"/>
    </source>
</evidence>
<dbReference type="SUPFAM" id="SSF51197">
    <property type="entry name" value="Clavaminate synthase-like"/>
    <property type="match status" value="1"/>
</dbReference>
<dbReference type="Gene3D" id="2.60.120.620">
    <property type="entry name" value="q2cbj1_9rhob like domain"/>
    <property type="match status" value="1"/>
</dbReference>
<sequence length="227" mass="25278">MILPIRNVFDRTEVEGIRRHLDAAHWIDGARTAGAQALGAKHNEQLDEQSPLASKLGDLILTKLARNPTFISAALPLKILPPMFNRYRDGGTYDMHVDNAIRVVPGTITRVRTDLSATLFLSSPDDYEGGELEIEGKYGTQSVRLEAGDMILYPSTSLHRVAPVTSGARLAAFFWIQSMVRSHEQREMLFDLDTSIQSLSGEKASNDADLMRLSALYHKLIQQWADT</sequence>
<dbReference type="GO" id="GO:0031418">
    <property type="term" value="F:L-ascorbic acid binding"/>
    <property type="evidence" value="ECO:0007669"/>
    <property type="project" value="UniProtKB-KW"/>
</dbReference>
<dbReference type="HAMAP" id="MF_00657">
    <property type="entry name" value="Hydroxyl_YbiX"/>
    <property type="match status" value="1"/>
</dbReference>
<feature type="binding site" evidence="7">
    <location>
        <position position="169"/>
    </location>
    <ligand>
        <name>2-oxoglutarate</name>
        <dbReference type="ChEBI" id="CHEBI:16810"/>
    </ligand>
</feature>
<dbReference type="GO" id="GO:0005506">
    <property type="term" value="F:iron ion binding"/>
    <property type="evidence" value="ECO:0007669"/>
    <property type="project" value="UniProtKB-UniRule"/>
</dbReference>
<feature type="binding site" evidence="7">
    <location>
        <position position="159"/>
    </location>
    <ligand>
        <name>Fe cation</name>
        <dbReference type="ChEBI" id="CHEBI:24875"/>
    </ligand>
</feature>
<evidence type="ECO:0000256" key="2">
    <source>
        <dbReference type="ARBA" id="ARBA00022723"/>
    </source>
</evidence>
<dbReference type="Pfam" id="PF13640">
    <property type="entry name" value="2OG-FeII_Oxy_3"/>
    <property type="match status" value="1"/>
</dbReference>
<dbReference type="Gene3D" id="4.10.860.20">
    <property type="entry name" value="Rabenosyn, Rab binding domain"/>
    <property type="match status" value="1"/>
</dbReference>
<dbReference type="InterPro" id="IPR044862">
    <property type="entry name" value="Pro_4_hyd_alph_FE2OG_OXY"/>
</dbReference>
<dbReference type="PANTHER" id="PTHR41536">
    <property type="entry name" value="PKHD-TYPE HYDROXYLASE YBIX"/>
    <property type="match status" value="1"/>
</dbReference>
<evidence type="ECO:0000313" key="10">
    <source>
        <dbReference type="Proteomes" id="UP000028252"/>
    </source>
</evidence>
<name>A0A081FYV5_9GAMM</name>
<keyword evidence="10" id="KW-1185">Reference proteome</keyword>
<gene>
    <name evidence="9" type="ORF">ADIMK_2166</name>
</gene>
<evidence type="ECO:0000256" key="4">
    <source>
        <dbReference type="ARBA" id="ARBA00022964"/>
    </source>
</evidence>
<dbReference type="PROSITE" id="PS51471">
    <property type="entry name" value="FE2OG_OXY"/>
    <property type="match status" value="1"/>
</dbReference>